<dbReference type="GO" id="GO:0030288">
    <property type="term" value="C:outer membrane-bounded periplasmic space"/>
    <property type="evidence" value="ECO:0007669"/>
    <property type="project" value="TreeGrafter"/>
</dbReference>
<dbReference type="InterPro" id="IPR005653">
    <property type="entry name" value="OstA-like_N"/>
</dbReference>
<name>A0A974P4T6_9CAUL</name>
<dbReference type="AlphaFoldDB" id="A0A974P4T6"/>
<dbReference type="GO" id="GO:0009279">
    <property type="term" value="C:cell outer membrane"/>
    <property type="evidence" value="ECO:0007669"/>
    <property type="project" value="TreeGrafter"/>
</dbReference>
<evidence type="ECO:0000256" key="2">
    <source>
        <dbReference type="SAM" id="MobiDB-lite"/>
    </source>
</evidence>
<dbReference type="EMBL" id="CP068570">
    <property type="protein sequence ID" value="QQZ50410.1"/>
    <property type="molecule type" value="Genomic_DNA"/>
</dbReference>
<evidence type="ECO:0000256" key="1">
    <source>
        <dbReference type="ARBA" id="ARBA00022729"/>
    </source>
</evidence>
<evidence type="ECO:0000259" key="4">
    <source>
        <dbReference type="Pfam" id="PF03968"/>
    </source>
</evidence>
<reference evidence="5" key="1">
    <citation type="submission" date="2021-01" db="EMBL/GenBank/DDBJ databases">
        <title>Genome sequence of Phenylobacterium sp. 20VBR1 isolated from a valley glaceir, Ny-Alesund, Svalbard.</title>
        <authorList>
            <person name="Thomas F.A."/>
            <person name="Krishnan K.P."/>
            <person name="Sinha R.K."/>
        </authorList>
    </citation>
    <scope>NUCLEOTIDE SEQUENCE</scope>
    <source>
        <strain evidence="5">20VBR1</strain>
    </source>
</reference>
<keyword evidence="3" id="KW-0812">Transmembrane</keyword>
<protein>
    <submittedName>
        <fullName evidence="5">LPS export ABC transporter periplasmic protein LptC</fullName>
    </submittedName>
</protein>
<sequence length="405" mass="43322">MTAAFADQSHTPYSADFERWRQRSRLIRRLRVILPAVIAIILLVMAGFIIQSTLAGAKDKPQDADAPIQLVNPRFLGRDDKGRAFVLTAKTAVRDPKDYQRVMLDTPMLILDEEGPRPTRISAKAGVYREDKRVLNLEGGVKLNGGDVNFATATSIFNTATGELEGAGEIKGLARLEKSSPSLMACTTRANAWCSRAAYTRASSHTRLSGGMGMIRFAKMKQWAVGVFACGLIAAGPAAAQLAQNSDAPVDITADELEVVNARCLATYSGGAEALQDTVRLRADVLKIYYKPNPSAKPGGTGQAGAACGNQLDRMEANGSVYYVTPQQRVRGDAAVYDAAADTITITGDVVAAQGQNVLRGSKLVIKVATGDAQMQSGVKGRNKPGRVRTVLYPKQQAGQPAARR</sequence>
<keyword evidence="3" id="KW-1133">Transmembrane helix</keyword>
<dbReference type="PANTHER" id="PTHR36504:SF1">
    <property type="entry name" value="LIPOPOLYSACCHARIDE EXPORT SYSTEM PROTEIN LPTA"/>
    <property type="match status" value="1"/>
</dbReference>
<evidence type="ECO:0000313" key="5">
    <source>
        <dbReference type="EMBL" id="QQZ50410.1"/>
    </source>
</evidence>
<dbReference type="Gene3D" id="2.60.450.10">
    <property type="entry name" value="Lipopolysaccharide (LPS) transport protein A like domain"/>
    <property type="match status" value="1"/>
</dbReference>
<feature type="transmembrane region" description="Helical" evidence="3">
    <location>
        <begin position="30"/>
        <end position="50"/>
    </location>
</feature>
<feature type="region of interest" description="Disordered" evidence="2">
    <location>
        <begin position="376"/>
        <end position="405"/>
    </location>
</feature>
<keyword evidence="1" id="KW-0732">Signal</keyword>
<gene>
    <name evidence="5" type="primary">lptC</name>
    <name evidence="5" type="ORF">JKL49_01730</name>
</gene>
<keyword evidence="3" id="KW-0472">Membrane</keyword>
<dbReference type="PANTHER" id="PTHR36504">
    <property type="entry name" value="LIPOPOLYSACCHARIDE EXPORT SYSTEM PROTEIN LPTA"/>
    <property type="match status" value="1"/>
</dbReference>
<organism evidence="5">
    <name type="scientific">Phenylobacterium glaciei</name>
    <dbReference type="NCBI Taxonomy" id="2803784"/>
    <lineage>
        <taxon>Bacteria</taxon>
        <taxon>Pseudomonadati</taxon>
        <taxon>Pseudomonadota</taxon>
        <taxon>Alphaproteobacteria</taxon>
        <taxon>Caulobacterales</taxon>
        <taxon>Caulobacteraceae</taxon>
        <taxon>Phenylobacterium</taxon>
    </lineage>
</organism>
<dbReference type="GO" id="GO:0015920">
    <property type="term" value="P:lipopolysaccharide transport"/>
    <property type="evidence" value="ECO:0007669"/>
    <property type="project" value="TreeGrafter"/>
</dbReference>
<accession>A0A974P4T6</accession>
<feature type="domain" description="Organic solvent tolerance-like N-terminal" evidence="4">
    <location>
        <begin position="252"/>
        <end position="371"/>
    </location>
</feature>
<dbReference type="GO" id="GO:0017089">
    <property type="term" value="F:glycolipid transfer activity"/>
    <property type="evidence" value="ECO:0007669"/>
    <property type="project" value="TreeGrafter"/>
</dbReference>
<proteinExistence type="predicted"/>
<dbReference type="InterPro" id="IPR010664">
    <property type="entry name" value="LipoPS_assembly_LptC-rel"/>
</dbReference>
<evidence type="ECO:0000256" key="3">
    <source>
        <dbReference type="SAM" id="Phobius"/>
    </source>
</evidence>
<dbReference type="InterPro" id="IPR052037">
    <property type="entry name" value="LPS_export_LptA"/>
</dbReference>
<dbReference type="Pfam" id="PF06835">
    <property type="entry name" value="LptC"/>
    <property type="match status" value="1"/>
</dbReference>
<dbReference type="Pfam" id="PF03968">
    <property type="entry name" value="LptD_N"/>
    <property type="match status" value="1"/>
</dbReference>